<sequence>MLKQYFKNHSINLRAFAKQHNLHYITLFKVVNGELTGERRTKGNTKAIFEKLLELNIINELPKGLK</sequence>
<proteinExistence type="predicted"/>
<dbReference type="AlphaFoldDB" id="A0A2W6NE93"/>
<protein>
    <recommendedName>
        <fullName evidence="3">XRE family transcriptional regulator</fullName>
    </recommendedName>
</protein>
<dbReference type="Proteomes" id="UP000249746">
    <property type="component" value="Unassembled WGS sequence"/>
</dbReference>
<reference evidence="1 2" key="1">
    <citation type="submission" date="2017-03" db="EMBL/GenBank/DDBJ databases">
        <title>Genomic and clinical evidence uncovers the enterohepatic species Helicobacter valdiviensis as a potential human intestinal pathogen.</title>
        <authorList>
            <person name="Fresia P."/>
            <person name="Jara R."/>
            <person name="Sierra R."/>
            <person name="Ferres I."/>
            <person name="Greif G."/>
            <person name="Iraola G."/>
            <person name="Collado L."/>
        </authorList>
    </citation>
    <scope>NUCLEOTIDE SEQUENCE [LARGE SCALE GENOMIC DNA]</scope>
    <source>
        <strain evidence="1 2">WBE14</strain>
    </source>
</reference>
<organism evidence="1 2">
    <name type="scientific">Helicobacter valdiviensis</name>
    <dbReference type="NCBI Taxonomy" id="1458358"/>
    <lineage>
        <taxon>Bacteria</taxon>
        <taxon>Pseudomonadati</taxon>
        <taxon>Campylobacterota</taxon>
        <taxon>Epsilonproteobacteria</taxon>
        <taxon>Campylobacterales</taxon>
        <taxon>Helicobacteraceae</taxon>
        <taxon>Helicobacter</taxon>
    </lineage>
</organism>
<evidence type="ECO:0000313" key="1">
    <source>
        <dbReference type="EMBL" id="PZT47270.1"/>
    </source>
</evidence>
<accession>A0A2W6NE93</accession>
<dbReference type="EMBL" id="NBIU01000052">
    <property type="protein sequence ID" value="PZT47270.1"/>
    <property type="molecule type" value="Genomic_DNA"/>
</dbReference>
<dbReference type="RefSeq" id="WP_111230640.1">
    <property type="nucleotide sequence ID" value="NZ_NBIU01000052.1"/>
</dbReference>
<name>A0A2W6NE93_9HELI</name>
<dbReference type="OrthoDB" id="5357765at2"/>
<evidence type="ECO:0008006" key="3">
    <source>
        <dbReference type="Google" id="ProtNLM"/>
    </source>
</evidence>
<gene>
    <name evidence="1" type="ORF">B6S12_09965</name>
</gene>
<keyword evidence="2" id="KW-1185">Reference proteome</keyword>
<evidence type="ECO:0000313" key="2">
    <source>
        <dbReference type="Proteomes" id="UP000249746"/>
    </source>
</evidence>
<comment type="caution">
    <text evidence="1">The sequence shown here is derived from an EMBL/GenBank/DDBJ whole genome shotgun (WGS) entry which is preliminary data.</text>
</comment>